<proteinExistence type="predicted"/>
<dbReference type="CDD" id="cd07041">
    <property type="entry name" value="STAS_RsbR_RsbS_like"/>
    <property type="match status" value="1"/>
</dbReference>
<dbReference type="RefSeq" id="WP_052554950.1">
    <property type="nucleotide sequence ID" value="NZ_JMCC02000088.1"/>
</dbReference>
<dbReference type="PANTHER" id="PTHR33745">
    <property type="entry name" value="RSBT ANTAGONIST PROTEIN RSBS-RELATED"/>
    <property type="match status" value="1"/>
</dbReference>
<evidence type="ECO:0000313" key="2">
    <source>
        <dbReference type="EMBL" id="KIG13817.1"/>
    </source>
</evidence>
<dbReference type="InterPro" id="IPR002645">
    <property type="entry name" value="STAS_dom"/>
</dbReference>
<dbReference type="PROSITE" id="PS50801">
    <property type="entry name" value="STAS"/>
    <property type="match status" value="1"/>
</dbReference>
<evidence type="ECO:0000313" key="3">
    <source>
        <dbReference type="Proteomes" id="UP000031599"/>
    </source>
</evidence>
<dbReference type="InterPro" id="IPR035965">
    <property type="entry name" value="PAS-like_dom_sf"/>
</dbReference>
<comment type="caution">
    <text evidence="2">The sequence shown here is derived from an EMBL/GenBank/DDBJ whole genome shotgun (WGS) entry which is preliminary data.</text>
</comment>
<protein>
    <submittedName>
        <fullName evidence="2">RsbR, positive regulator of sigma-B</fullName>
    </submittedName>
</protein>
<dbReference type="Pfam" id="PF01740">
    <property type="entry name" value="STAS"/>
    <property type="match status" value="1"/>
</dbReference>
<dbReference type="Proteomes" id="UP000031599">
    <property type="component" value="Unassembled WGS sequence"/>
</dbReference>
<dbReference type="AlphaFoldDB" id="A0A0C2D0Z7"/>
<dbReference type="InterPro" id="IPR036513">
    <property type="entry name" value="STAS_dom_sf"/>
</dbReference>
<dbReference type="SUPFAM" id="SSF52091">
    <property type="entry name" value="SpoIIaa-like"/>
    <property type="match status" value="1"/>
</dbReference>
<accession>A0A0C2D0Z7</accession>
<dbReference type="Gene3D" id="3.30.450.20">
    <property type="entry name" value="PAS domain"/>
    <property type="match status" value="2"/>
</dbReference>
<feature type="domain" description="STAS" evidence="1">
    <location>
        <begin position="267"/>
        <end position="378"/>
    </location>
</feature>
<dbReference type="Gene3D" id="3.30.750.24">
    <property type="entry name" value="STAS domain"/>
    <property type="match status" value="1"/>
</dbReference>
<organism evidence="2 3">
    <name type="scientific">Enhygromyxa salina</name>
    <dbReference type="NCBI Taxonomy" id="215803"/>
    <lineage>
        <taxon>Bacteria</taxon>
        <taxon>Pseudomonadati</taxon>
        <taxon>Myxococcota</taxon>
        <taxon>Polyangia</taxon>
        <taxon>Nannocystales</taxon>
        <taxon>Nannocystaceae</taxon>
        <taxon>Enhygromyxa</taxon>
    </lineage>
</organism>
<dbReference type="InterPro" id="IPR000014">
    <property type="entry name" value="PAS"/>
</dbReference>
<reference evidence="2 3" key="1">
    <citation type="submission" date="2014-12" db="EMBL/GenBank/DDBJ databases">
        <title>Genome assembly of Enhygromyxa salina DSM 15201.</title>
        <authorList>
            <person name="Sharma G."/>
            <person name="Subramanian S."/>
        </authorList>
    </citation>
    <scope>NUCLEOTIDE SEQUENCE [LARGE SCALE GENOMIC DNA]</scope>
    <source>
        <strain evidence="2 3">DSM 15201</strain>
    </source>
</reference>
<dbReference type="EMBL" id="JMCC02000088">
    <property type="protein sequence ID" value="KIG13817.1"/>
    <property type="molecule type" value="Genomic_DNA"/>
</dbReference>
<evidence type="ECO:0000259" key="1">
    <source>
        <dbReference type="PROSITE" id="PS50801"/>
    </source>
</evidence>
<gene>
    <name evidence="2" type="ORF">DB30_07530</name>
</gene>
<name>A0A0C2D0Z7_9BACT</name>
<sequence>MIAKFPQLAACEAGLEQSASPVWVFEAETIQFVWANDAAVQMWRAPDRAELLARNVAAGAPEKVQARTRHVVEQVRAGKSVREEWTFYPSGEPTMVLLDLRGVLLADGRLGVLNQAQPVATQAPEAMQRALAIGRHSSIIAALVAADGQILSQNPAALMAFDQPGSWPAWFSEAAEAHEILRRALAGQRIRANVRVLSRGEPRWHQIDAEALRDPVTGELGVLIEHTDETAKVEAERLAEDRGQRIDVLNATLELVEQQRQEIIELSAPILDVGDQTLAVPIIGRLSDAQSTAIMTKLLDAVAARGVRHVILDVTGVAAVDGGSAGRLRQMARALTLLGATPMITGIRPQLAQELTNFGFDLDQVTTLRSLAEGLRRRRGRR</sequence>
<dbReference type="InterPro" id="IPR051932">
    <property type="entry name" value="Bact_StressResp_Reg"/>
</dbReference>
<dbReference type="SUPFAM" id="SSF55785">
    <property type="entry name" value="PYP-like sensor domain (PAS domain)"/>
    <property type="match status" value="1"/>
</dbReference>
<dbReference type="Pfam" id="PF13188">
    <property type="entry name" value="PAS_8"/>
    <property type="match status" value="1"/>
</dbReference>